<organism evidence="1">
    <name type="scientific">Arundo donax</name>
    <name type="common">Giant reed</name>
    <name type="synonym">Donax arundinaceus</name>
    <dbReference type="NCBI Taxonomy" id="35708"/>
    <lineage>
        <taxon>Eukaryota</taxon>
        <taxon>Viridiplantae</taxon>
        <taxon>Streptophyta</taxon>
        <taxon>Embryophyta</taxon>
        <taxon>Tracheophyta</taxon>
        <taxon>Spermatophyta</taxon>
        <taxon>Magnoliopsida</taxon>
        <taxon>Liliopsida</taxon>
        <taxon>Poales</taxon>
        <taxon>Poaceae</taxon>
        <taxon>PACMAD clade</taxon>
        <taxon>Arundinoideae</taxon>
        <taxon>Arundineae</taxon>
        <taxon>Arundo</taxon>
    </lineage>
</organism>
<reference evidence="1" key="1">
    <citation type="submission" date="2014-09" db="EMBL/GenBank/DDBJ databases">
        <authorList>
            <person name="Magalhaes I.L.F."/>
            <person name="Oliveira U."/>
            <person name="Santos F.R."/>
            <person name="Vidigal T.H.D.A."/>
            <person name="Brescovit A.D."/>
            <person name="Santos A.J."/>
        </authorList>
    </citation>
    <scope>NUCLEOTIDE SEQUENCE</scope>
    <source>
        <tissue evidence="1">Shoot tissue taken approximately 20 cm above the soil surface</tissue>
    </source>
</reference>
<dbReference type="EMBL" id="GBRH01169424">
    <property type="protein sequence ID" value="JAE28472.1"/>
    <property type="molecule type" value="Transcribed_RNA"/>
</dbReference>
<dbReference type="AlphaFoldDB" id="A0A0A9GVA1"/>
<protein>
    <submittedName>
        <fullName evidence="1">Uncharacterized protein</fullName>
    </submittedName>
</protein>
<evidence type="ECO:0000313" key="1">
    <source>
        <dbReference type="EMBL" id="JAE28472.1"/>
    </source>
</evidence>
<sequence>MSINLHIRRLRNIATTEIRLFRIIFIQDDLWNSMVRETPSHIFIVARNFSRGSARWNRIK</sequence>
<proteinExistence type="predicted"/>
<accession>A0A0A9GVA1</accession>
<name>A0A0A9GVA1_ARUDO</name>
<reference evidence="1" key="2">
    <citation type="journal article" date="2015" name="Data Brief">
        <title>Shoot transcriptome of the giant reed, Arundo donax.</title>
        <authorList>
            <person name="Barrero R.A."/>
            <person name="Guerrero F.D."/>
            <person name="Moolhuijzen P."/>
            <person name="Goolsby J.A."/>
            <person name="Tidwell J."/>
            <person name="Bellgard S.E."/>
            <person name="Bellgard M.I."/>
        </authorList>
    </citation>
    <scope>NUCLEOTIDE SEQUENCE</scope>
    <source>
        <tissue evidence="1">Shoot tissue taken approximately 20 cm above the soil surface</tissue>
    </source>
</reference>